<dbReference type="InterPro" id="IPR001229">
    <property type="entry name" value="Jacalin-like_lectin_dom"/>
</dbReference>
<dbReference type="OMA" id="VTWESTI"/>
<dbReference type="GeneID" id="20658922"/>
<gene>
    <name evidence="4" type="ORF">PHYSODRAFT_508902</name>
</gene>
<feature type="domain" description="Jacalin-type lectin" evidence="3">
    <location>
        <begin position="278"/>
        <end position="419"/>
    </location>
</feature>
<evidence type="ECO:0000313" key="5">
    <source>
        <dbReference type="Proteomes" id="UP000002640"/>
    </source>
</evidence>
<keyword evidence="5" id="KW-1185">Reference proteome</keyword>
<dbReference type="SMR" id="G4ZKJ9"/>
<reference evidence="4 5" key="1">
    <citation type="journal article" date="2006" name="Science">
        <title>Phytophthora genome sequences uncover evolutionary origins and mechanisms of pathogenesis.</title>
        <authorList>
            <person name="Tyler B.M."/>
            <person name="Tripathy S."/>
            <person name="Zhang X."/>
            <person name="Dehal P."/>
            <person name="Jiang R.H."/>
            <person name="Aerts A."/>
            <person name="Arredondo F.D."/>
            <person name="Baxter L."/>
            <person name="Bensasson D."/>
            <person name="Beynon J.L."/>
            <person name="Chapman J."/>
            <person name="Damasceno C.M."/>
            <person name="Dorrance A.E."/>
            <person name="Dou D."/>
            <person name="Dickerman A.W."/>
            <person name="Dubchak I.L."/>
            <person name="Garbelotto M."/>
            <person name="Gijzen M."/>
            <person name="Gordon S.G."/>
            <person name="Govers F."/>
            <person name="Grunwald N.J."/>
            <person name="Huang W."/>
            <person name="Ivors K.L."/>
            <person name="Jones R.W."/>
            <person name="Kamoun S."/>
            <person name="Krampis K."/>
            <person name="Lamour K.H."/>
            <person name="Lee M.K."/>
            <person name="McDonald W.H."/>
            <person name="Medina M."/>
            <person name="Meijer H.J."/>
            <person name="Nordberg E.K."/>
            <person name="Maclean D.J."/>
            <person name="Ospina-Giraldo M.D."/>
            <person name="Morris P.F."/>
            <person name="Phuntumart V."/>
            <person name="Putnam N.H."/>
            <person name="Rash S."/>
            <person name="Rose J.K."/>
            <person name="Sakihama Y."/>
            <person name="Salamov A.A."/>
            <person name="Savidor A."/>
            <person name="Scheuring C.F."/>
            <person name="Smith B.M."/>
            <person name="Sobral B.W."/>
            <person name="Terry A."/>
            <person name="Torto-Alalibo T.A."/>
            <person name="Win J."/>
            <person name="Xu Z."/>
            <person name="Zhang H."/>
            <person name="Grigoriev I.V."/>
            <person name="Rokhsar D.S."/>
            <person name="Boore J.L."/>
        </authorList>
    </citation>
    <scope>NUCLEOTIDE SEQUENCE [LARGE SCALE GENOMIC DNA]</scope>
    <source>
        <strain evidence="4 5">P6497</strain>
    </source>
</reference>
<feature type="compositionally biased region" description="Pro residues" evidence="1">
    <location>
        <begin position="174"/>
        <end position="187"/>
    </location>
</feature>
<evidence type="ECO:0000256" key="2">
    <source>
        <dbReference type="SAM" id="SignalP"/>
    </source>
</evidence>
<organism evidence="4 5">
    <name type="scientific">Phytophthora sojae (strain P6497)</name>
    <name type="common">Soybean stem and root rot agent</name>
    <name type="synonym">Phytophthora megasperma f. sp. glycines</name>
    <dbReference type="NCBI Taxonomy" id="1094619"/>
    <lineage>
        <taxon>Eukaryota</taxon>
        <taxon>Sar</taxon>
        <taxon>Stramenopiles</taxon>
        <taxon>Oomycota</taxon>
        <taxon>Peronosporomycetes</taxon>
        <taxon>Peronosporales</taxon>
        <taxon>Peronosporaceae</taxon>
        <taxon>Phytophthora</taxon>
    </lineage>
</organism>
<dbReference type="PROSITE" id="PS51752">
    <property type="entry name" value="JACALIN_LECTIN"/>
    <property type="match status" value="3"/>
</dbReference>
<dbReference type="PANTHER" id="PTHR47293:SF15">
    <property type="entry name" value="JACALIN-RELATED LECTIN 19"/>
    <property type="match status" value="1"/>
</dbReference>
<accession>G4ZKJ9</accession>
<dbReference type="SUPFAM" id="SSF51101">
    <property type="entry name" value="Mannose-binding lectins"/>
    <property type="match status" value="3"/>
</dbReference>
<dbReference type="KEGG" id="psoj:PHYSODRAFT_508902"/>
<dbReference type="Pfam" id="PF01419">
    <property type="entry name" value="Jacalin"/>
    <property type="match status" value="3"/>
</dbReference>
<feature type="domain" description="Jacalin-type lectin" evidence="3">
    <location>
        <begin position="439"/>
        <end position="580"/>
    </location>
</feature>
<dbReference type="Proteomes" id="UP000002640">
    <property type="component" value="Unassembled WGS sequence"/>
</dbReference>
<evidence type="ECO:0000256" key="1">
    <source>
        <dbReference type="SAM" id="MobiDB-lite"/>
    </source>
</evidence>
<feature type="domain" description="Jacalin-type lectin" evidence="3">
    <location>
        <begin position="23"/>
        <end position="164"/>
    </location>
</feature>
<evidence type="ECO:0000259" key="3">
    <source>
        <dbReference type="PROSITE" id="PS51752"/>
    </source>
</evidence>
<name>G4ZKJ9_PHYSP</name>
<feature type="region of interest" description="Disordered" evidence="1">
    <location>
        <begin position="170"/>
        <end position="273"/>
    </location>
</feature>
<dbReference type="RefSeq" id="XP_009529690.1">
    <property type="nucleotide sequence ID" value="XM_009531395.1"/>
</dbReference>
<feature type="signal peptide" evidence="2">
    <location>
        <begin position="1"/>
        <end position="19"/>
    </location>
</feature>
<dbReference type="EMBL" id="JH159155">
    <property type="protein sequence ID" value="EGZ15941.1"/>
    <property type="molecule type" value="Genomic_DNA"/>
</dbReference>
<feature type="compositionally biased region" description="Low complexity" evidence="1">
    <location>
        <begin position="201"/>
        <end position="243"/>
    </location>
</feature>
<keyword evidence="2" id="KW-0732">Signal</keyword>
<dbReference type="SMART" id="SM00915">
    <property type="entry name" value="Jacalin"/>
    <property type="match status" value="3"/>
</dbReference>
<dbReference type="AlphaFoldDB" id="G4ZKJ9"/>
<dbReference type="InParanoid" id="G4ZKJ9"/>
<evidence type="ECO:0000313" key="4">
    <source>
        <dbReference type="EMBL" id="EGZ15941.1"/>
    </source>
</evidence>
<dbReference type="CDD" id="cd09615">
    <property type="entry name" value="Jacalin_EEP"/>
    <property type="match status" value="2"/>
</dbReference>
<dbReference type="InterPro" id="IPR036404">
    <property type="entry name" value="Jacalin-like_lectin_dom_sf"/>
</dbReference>
<dbReference type="Gene3D" id="2.100.10.30">
    <property type="entry name" value="Jacalin-like lectin domain"/>
    <property type="match status" value="3"/>
</dbReference>
<protein>
    <recommendedName>
        <fullName evidence="3">Jacalin-type lectin domain-containing protein</fullName>
    </recommendedName>
</protein>
<feature type="chain" id="PRO_5003472282" description="Jacalin-type lectin domain-containing protein" evidence="2">
    <location>
        <begin position="20"/>
        <end position="1088"/>
    </location>
</feature>
<proteinExistence type="predicted"/>
<dbReference type="PANTHER" id="PTHR47293">
    <property type="entry name" value="JACALIN-RELATED LECTIN 3"/>
    <property type="match status" value="1"/>
</dbReference>
<sequence>MILRALLLVLLVAVSGALSDNSIQLSESSGGPHGTEFSDEASVSVGQTVDSITIRAGERVDGVSLEVTGPKAATFNHGGAGGDGNTLKLAAGEHITSMEAHWGKKDGRTRIFYLSFGTSAGNSVSGGSMTEDKNTVKAPEGFQLGGFFGRDGEEIDSLGAIWARITAETAAPATEPPPPPTKAPAPEKPAGSGSVEPPPDSSVAASTAASTEASAAEPAEGSAVASTEASAEAAATEAPAAEPGKPKEPAPGPATDDKPGTVKPAGPAKSGVKNTRATILSESFGGPHGNQFSDQPLATSAQTVASLTIRAAARVDGLTLEVSGPTAQTFTHGGPGGKETKLALKKGEYITSMEVHWGQKSGRTRIFYLSFRTSEGNTVAGGTQTEEKGSVTAPEGYQLGGFFGRDGDNIDLLGVVWTSIEPVAEAPKGGGGSVSDEDIQLSPMYGGPHGVAFSDIADIVLGQTLSSITLRGEARVDAVTLQVAKPAELTWSHGGKGGTETTLTLAPGEYINSMEIHWGKKSGRTKVFYVNFTTSEGKSVAAGTKTEEFVTETAPKGFQLGGLYGRAEGEVDQLGAIWIKSSAKPALLTDSMDSAWYGHTIRNWVGPTIGNAKDTACYRKTVPFDSKNICPVGYGKNDDDCITQCPMAYPVSCFLECIPQNDDCALNIAQKVASVAAVAFNAATAGLFGQVKAAYTTAKKLYLCAAAVISIIKSLIFYLRFTQTTAPQGDTEKLLAVAYQSDVVLVDLPVAVYSCLGLKVPPKLQWTGIVLMIVENIVKQAIINGDVIVSSAENVVNMLTNTSAIKSPDSSVSELQDFMDKNTSCGFELKQLTDRVIFAVSDVRNKTPNAAIDDIRVTISKSPVVLKDIPTVTNNCMKEMLGTKTKQAAFETRDLLRKTVGVIIDQLIETGKTDMGESVKEDDYFMEVANLGLTVLGGMDPTGVVHMVSQFVQPTCGPTSFIGEIDDGNLYDTLGLTTVDQAFVGSYGWWSKTGDGVVRLIFESTDKEDVTVVVHSGGDNYAEVDVAAGDTVTWESTVSELQDKTLYLDRWRPGLLGMPGSGGGSLLIWIPRASEGGNLLMHVRINIS</sequence>